<reference evidence="1" key="1">
    <citation type="submission" date="2023-04" db="EMBL/GenBank/DDBJ databases">
        <title>A chromosome-level genome assembly of the parasitoid wasp Eretmocerus hayati.</title>
        <authorList>
            <person name="Zhong Y."/>
            <person name="Liu S."/>
            <person name="Liu Y."/>
        </authorList>
    </citation>
    <scope>NUCLEOTIDE SEQUENCE</scope>
    <source>
        <strain evidence="1">ZJU_SS_LIU_2023</strain>
    </source>
</reference>
<name>A0ACC2PX45_9HYME</name>
<keyword evidence="2" id="KW-1185">Reference proteome</keyword>
<evidence type="ECO:0000313" key="2">
    <source>
        <dbReference type="Proteomes" id="UP001239111"/>
    </source>
</evidence>
<sequence>MFSIASALDLLGTKISSSNNNQVNNPVSNAEEEILDDQIAETQSLNQESIENNEKNDEETVVQTGVKRPLSSAASTTSSNMNPVHENNSSQEIKPKPTKIFKREGNKLDIQKYLQPAREYIDNNTKSWPLTYDELLEFLESTQGMSEDAIGQQARIYCSDMNKLNEMLSSVYPYLGNRTLKARITRIKKIIIPASKFSHGKLEDVELFTGEDQVEITEPSFSNSQLPTNA</sequence>
<accession>A0ACC2PX45</accession>
<dbReference type="EMBL" id="CM056741">
    <property type="protein sequence ID" value="KAJ8686370.1"/>
    <property type="molecule type" value="Genomic_DNA"/>
</dbReference>
<gene>
    <name evidence="1" type="ORF">QAD02_022164</name>
</gene>
<evidence type="ECO:0000313" key="1">
    <source>
        <dbReference type="EMBL" id="KAJ8686370.1"/>
    </source>
</evidence>
<proteinExistence type="predicted"/>
<comment type="caution">
    <text evidence="1">The sequence shown here is derived from an EMBL/GenBank/DDBJ whole genome shotgun (WGS) entry which is preliminary data.</text>
</comment>
<dbReference type="Proteomes" id="UP001239111">
    <property type="component" value="Chromosome 1"/>
</dbReference>
<organism evidence="1 2">
    <name type="scientific">Eretmocerus hayati</name>
    <dbReference type="NCBI Taxonomy" id="131215"/>
    <lineage>
        <taxon>Eukaryota</taxon>
        <taxon>Metazoa</taxon>
        <taxon>Ecdysozoa</taxon>
        <taxon>Arthropoda</taxon>
        <taxon>Hexapoda</taxon>
        <taxon>Insecta</taxon>
        <taxon>Pterygota</taxon>
        <taxon>Neoptera</taxon>
        <taxon>Endopterygota</taxon>
        <taxon>Hymenoptera</taxon>
        <taxon>Apocrita</taxon>
        <taxon>Proctotrupomorpha</taxon>
        <taxon>Chalcidoidea</taxon>
        <taxon>Aphelinidae</taxon>
        <taxon>Aphelininae</taxon>
        <taxon>Eretmocerus</taxon>
    </lineage>
</organism>
<protein>
    <submittedName>
        <fullName evidence="1">Uncharacterized protein</fullName>
    </submittedName>
</protein>